<name>A0A7J6EKV2_CANSA</name>
<dbReference type="Gene3D" id="1.25.40.10">
    <property type="entry name" value="Tetratricopeptide repeat domain"/>
    <property type="match status" value="5"/>
</dbReference>
<feature type="repeat" description="PPR" evidence="3">
    <location>
        <begin position="208"/>
        <end position="242"/>
    </location>
</feature>
<evidence type="ECO:0000313" key="5">
    <source>
        <dbReference type="Proteomes" id="UP000583929"/>
    </source>
</evidence>
<dbReference type="GO" id="GO:0009451">
    <property type="term" value="P:RNA modification"/>
    <property type="evidence" value="ECO:0007669"/>
    <property type="project" value="InterPro"/>
</dbReference>
<dbReference type="InterPro" id="IPR046960">
    <property type="entry name" value="PPR_At4g14850-like_plant"/>
</dbReference>
<dbReference type="InterPro" id="IPR002885">
    <property type="entry name" value="PPR_rpt"/>
</dbReference>
<keyword evidence="5" id="KW-1185">Reference proteome</keyword>
<reference evidence="4 5" key="1">
    <citation type="journal article" date="2020" name="bioRxiv">
        <title>Sequence and annotation of 42 cannabis genomes reveals extensive copy number variation in cannabinoid synthesis and pathogen resistance genes.</title>
        <authorList>
            <person name="Mckernan K.J."/>
            <person name="Helbert Y."/>
            <person name="Kane L.T."/>
            <person name="Ebling H."/>
            <person name="Zhang L."/>
            <person name="Liu B."/>
            <person name="Eaton Z."/>
            <person name="Mclaughlin S."/>
            <person name="Kingan S."/>
            <person name="Baybayan P."/>
            <person name="Concepcion G."/>
            <person name="Jordan M."/>
            <person name="Riva A."/>
            <person name="Barbazuk W."/>
            <person name="Harkins T."/>
        </authorList>
    </citation>
    <scope>NUCLEOTIDE SEQUENCE [LARGE SCALE GENOMIC DNA]</scope>
    <source>
        <strain evidence="5">cv. Jamaican Lion 4</strain>
        <tissue evidence="4">Leaf</tissue>
    </source>
</reference>
<gene>
    <name evidence="4" type="ORF">G4B88_020622</name>
</gene>
<evidence type="ECO:0000313" key="4">
    <source>
        <dbReference type="EMBL" id="KAF4359078.1"/>
    </source>
</evidence>
<feature type="repeat" description="PPR" evidence="3">
    <location>
        <begin position="107"/>
        <end position="141"/>
    </location>
</feature>
<feature type="repeat" description="PPR" evidence="3">
    <location>
        <begin position="312"/>
        <end position="346"/>
    </location>
</feature>
<dbReference type="PANTHER" id="PTHR47926">
    <property type="entry name" value="PENTATRICOPEPTIDE REPEAT-CONTAINING PROTEIN"/>
    <property type="match status" value="1"/>
</dbReference>
<dbReference type="InterPro" id="IPR011990">
    <property type="entry name" value="TPR-like_helical_dom_sf"/>
</dbReference>
<dbReference type="PROSITE" id="PS51375">
    <property type="entry name" value="PPR"/>
    <property type="match status" value="4"/>
</dbReference>
<dbReference type="FunFam" id="1.25.40.10:FF:000344">
    <property type="entry name" value="Pentatricopeptide repeat-containing protein"/>
    <property type="match status" value="1"/>
</dbReference>
<dbReference type="Proteomes" id="UP000583929">
    <property type="component" value="Unassembled WGS sequence"/>
</dbReference>
<dbReference type="Pfam" id="PF01535">
    <property type="entry name" value="PPR"/>
    <property type="match status" value="2"/>
</dbReference>
<dbReference type="InterPro" id="IPR046848">
    <property type="entry name" value="E_motif"/>
</dbReference>
<keyword evidence="1" id="KW-0677">Repeat</keyword>
<evidence type="ECO:0000256" key="2">
    <source>
        <dbReference type="ARBA" id="ARBA00061659"/>
    </source>
</evidence>
<dbReference type="FunFam" id="1.25.40.10:FF:000196">
    <property type="entry name" value="Pentatricopeptide repeat-containing protein At4g14850"/>
    <property type="match status" value="1"/>
</dbReference>
<proteinExistence type="inferred from homology"/>
<dbReference type="PANTHER" id="PTHR47926:SF418">
    <property type="entry name" value="(WILD MALAYSIAN BANANA) HYPOTHETICAL PROTEIN"/>
    <property type="match status" value="1"/>
</dbReference>
<dbReference type="SUPFAM" id="SSF48452">
    <property type="entry name" value="TPR-like"/>
    <property type="match status" value="1"/>
</dbReference>
<dbReference type="GO" id="GO:0003723">
    <property type="term" value="F:RNA binding"/>
    <property type="evidence" value="ECO:0007669"/>
    <property type="project" value="InterPro"/>
</dbReference>
<accession>A0A7J6EKV2</accession>
<dbReference type="NCBIfam" id="TIGR00756">
    <property type="entry name" value="PPR"/>
    <property type="match status" value="7"/>
</dbReference>
<dbReference type="FunFam" id="1.25.40.10:FF:000090">
    <property type="entry name" value="Pentatricopeptide repeat-containing protein, chloroplastic"/>
    <property type="match status" value="1"/>
</dbReference>
<feature type="repeat" description="PPR" evidence="3">
    <location>
        <begin position="413"/>
        <end position="447"/>
    </location>
</feature>
<dbReference type="Pfam" id="PF20431">
    <property type="entry name" value="E_motif"/>
    <property type="match status" value="1"/>
</dbReference>
<comment type="similarity">
    <text evidence="2">Belongs to the PPR family. PCMP-E subfamily.</text>
</comment>
<dbReference type="AlphaFoldDB" id="A0A7J6EKV2"/>
<evidence type="ECO:0000256" key="1">
    <source>
        <dbReference type="ARBA" id="ARBA00022737"/>
    </source>
</evidence>
<evidence type="ECO:0000256" key="3">
    <source>
        <dbReference type="PROSITE-ProRule" id="PRU00708"/>
    </source>
</evidence>
<protein>
    <recommendedName>
        <fullName evidence="6">Pentatricopeptide repeat-containing protein</fullName>
    </recommendedName>
</protein>
<comment type="caution">
    <text evidence="4">The sequence shown here is derived from an EMBL/GenBank/DDBJ whole genome shotgun (WGS) entry which is preliminary data.</text>
</comment>
<evidence type="ECO:0008006" key="6">
    <source>
        <dbReference type="Google" id="ProtNLM"/>
    </source>
</evidence>
<dbReference type="EMBL" id="JAATIQ010000370">
    <property type="protein sequence ID" value="KAF4359078.1"/>
    <property type="molecule type" value="Genomic_DNA"/>
</dbReference>
<dbReference type="Pfam" id="PF13041">
    <property type="entry name" value="PPR_2"/>
    <property type="match status" value="4"/>
</dbReference>
<sequence length="596" mass="67228">MIITLFPPYPKTKSFFITFFYRFYHYRGKGSSSPDSTPTLFNNLLNHTTQTNNIKHVSQIHTHLITNDFISISFLFNNLLNSYAKCGFINRSLLLLFSTAAHRVSKNVVAWTTIVTRMFHNGEPFKALLLFRQMRCSGLVPNQFTFSAALPACGETEILIHGKQLHSLVWILGLETHLFVSSALIDVYAKCFDMVSAEKVFDEMSERNVVSWNSMITGFFKNEFYDKGVEFFKEVIRESLVSPSEVSFSNVLSACAKMGTLEFGGQVHGVVVKHGLESLSYVSNSLIDMYCKCGGFNNAVKLFQIRGDSFRDVVSWNIMVSGFISNNKFEDACNLFWIMRREGLKLDEVSYSSALNASASLSALNQGILIHDQVIKSGFVQNSSVLSSLITMYSKCGSLIDAYCVFEETKDRNVICWTAMITAYQQHGYVNKVIESFQEMIREGMKPNYVTFVTVLSSCGHAGLVEEGFAYFDSMTKIYGINPGHEHYACMVDLLGRAGRLDEARRFVESMPMKPKSSIWGALLGACKNYNNLEMGKEVAEKLFVLEPDNPGNYVLLSSIYRDNGRLEEADQVRRLMEFNGIRKASGCSWIDVNQE</sequence>
<organism evidence="4 5">
    <name type="scientific">Cannabis sativa</name>
    <name type="common">Hemp</name>
    <name type="synonym">Marijuana</name>
    <dbReference type="NCBI Taxonomy" id="3483"/>
    <lineage>
        <taxon>Eukaryota</taxon>
        <taxon>Viridiplantae</taxon>
        <taxon>Streptophyta</taxon>
        <taxon>Embryophyta</taxon>
        <taxon>Tracheophyta</taxon>
        <taxon>Spermatophyta</taxon>
        <taxon>Magnoliopsida</taxon>
        <taxon>eudicotyledons</taxon>
        <taxon>Gunneridae</taxon>
        <taxon>Pentapetalae</taxon>
        <taxon>rosids</taxon>
        <taxon>fabids</taxon>
        <taxon>Rosales</taxon>
        <taxon>Cannabaceae</taxon>
        <taxon>Cannabis</taxon>
    </lineage>
</organism>